<feature type="repeat" description="ANK" evidence="12">
    <location>
        <begin position="1515"/>
        <end position="1547"/>
    </location>
</feature>
<dbReference type="InterPro" id="IPR002110">
    <property type="entry name" value="Ankyrin_rpt"/>
</dbReference>
<gene>
    <name evidence="13" type="primary">ANKRD44_0</name>
    <name evidence="13" type="ORF">TNCT_578431</name>
</gene>
<dbReference type="PRINTS" id="PR01415">
    <property type="entry name" value="ANKYRIN"/>
</dbReference>
<dbReference type="InterPro" id="IPR051165">
    <property type="entry name" value="Multifunctional_ANK_Repeat"/>
</dbReference>
<feature type="repeat" description="ANK" evidence="12">
    <location>
        <begin position="1319"/>
        <end position="1351"/>
    </location>
</feature>
<dbReference type="PROSITE" id="PS50088">
    <property type="entry name" value="ANK_REPEAT"/>
    <property type="match status" value="25"/>
</dbReference>
<evidence type="ECO:0000256" key="1">
    <source>
        <dbReference type="ARBA" id="ARBA00004175"/>
    </source>
</evidence>
<dbReference type="OrthoDB" id="6428268at2759"/>
<evidence type="ECO:0000313" key="13">
    <source>
        <dbReference type="EMBL" id="GFQ77336.1"/>
    </source>
</evidence>
<dbReference type="GO" id="GO:0006887">
    <property type="term" value="P:exocytosis"/>
    <property type="evidence" value="ECO:0007669"/>
    <property type="project" value="UniProtKB-KW"/>
</dbReference>
<keyword evidence="11" id="KW-0472">Membrane</keyword>
<keyword evidence="6" id="KW-0800">Toxin</keyword>
<feature type="repeat" description="ANK" evidence="12">
    <location>
        <begin position="1220"/>
        <end position="1252"/>
    </location>
</feature>
<dbReference type="Gene3D" id="1.25.40.10">
    <property type="entry name" value="Tetratricopeptide repeat domain"/>
    <property type="match status" value="1"/>
</dbReference>
<feature type="repeat" description="ANK" evidence="12">
    <location>
        <begin position="1767"/>
        <end position="1799"/>
    </location>
</feature>
<feature type="repeat" description="ANK" evidence="12">
    <location>
        <begin position="1648"/>
        <end position="1680"/>
    </location>
</feature>
<feature type="repeat" description="ANK" evidence="12">
    <location>
        <begin position="1384"/>
        <end position="1416"/>
    </location>
</feature>
<evidence type="ECO:0000256" key="9">
    <source>
        <dbReference type="ARBA" id="ARBA00023028"/>
    </source>
</evidence>
<keyword evidence="3" id="KW-0268">Exocytosis</keyword>
<evidence type="ECO:0000256" key="6">
    <source>
        <dbReference type="ARBA" id="ARBA00022656"/>
    </source>
</evidence>
<evidence type="ECO:0000256" key="3">
    <source>
        <dbReference type="ARBA" id="ARBA00022483"/>
    </source>
</evidence>
<evidence type="ECO:0000313" key="14">
    <source>
        <dbReference type="Proteomes" id="UP000887116"/>
    </source>
</evidence>
<evidence type="ECO:0000256" key="4">
    <source>
        <dbReference type="ARBA" id="ARBA00022525"/>
    </source>
</evidence>
<keyword evidence="7" id="KW-0528">Neurotoxin</keyword>
<feature type="repeat" description="ANK" evidence="12">
    <location>
        <begin position="1482"/>
        <end position="1514"/>
    </location>
</feature>
<feature type="repeat" description="ANK" evidence="12">
    <location>
        <begin position="1615"/>
        <end position="1637"/>
    </location>
</feature>
<feature type="repeat" description="ANK" evidence="12">
    <location>
        <begin position="1582"/>
        <end position="1614"/>
    </location>
</feature>
<feature type="repeat" description="ANK" evidence="12">
    <location>
        <begin position="957"/>
        <end position="989"/>
    </location>
</feature>
<dbReference type="GO" id="GO:0005576">
    <property type="term" value="C:extracellular region"/>
    <property type="evidence" value="ECO:0007669"/>
    <property type="project" value="UniProtKB-SubCell"/>
</dbReference>
<sequence>MADPTISKFCFKRQYPNCSFKYIDKFIDNFKNCDELNAQNAYLQILLDIEKAIINNNIRDLKNLNFYVDLLCSVKLQETLQSYYENIANPFLKSNLVILVCKHNHVKILKFLFSEECKLLINLSTKVGKKPLHPGDEDDECHNAYYYAIRSNNSELLETLIYKWPNDYFSKSCHQLDELLSLTYKELKLKNVDLSYEIQFCVETVLINLRFNYENTQSANPVTLKDLNNRIELITESVNSLKGLYIDTDEDDQFLLIAKFIAKNLFILKRQLKCTYCRLPWEEMEFCLIAFVSSRIHKNEFSFICNSVLNKMKILSYLERFSSCLKEEMNNMKKLDLKKLYALPRKKKTQIVADIIKNIPLFEELYQDYYIIRDMHSLEKIKSYVDLLISVNCASEEGRIIITRTVQIIGEHLKNTLESPKLSDNTCEFILTYLPKDTRQIFIGLRDSLSHADSFTKRQELETNVDTNFFSNIQNDVKKVNAAVTEIMLKNKIKIIKLLLKKLMSCTTLYDFKNVINPLKTVNIETYIQSITLSKTSETVVDEMRQLENLIEKFSHTVIEKTQHEEYLLNEIKNIVKYEKSKLKDSKSNYSTALMYFAAMLKQIKLFKIDVNCMQIVKHNAKNTMNYLTSGIENKNLKTIPELVVQLKSSVTSRKDIDIDKIYELTYEIIVLIEFQIDDVKWLSLLKSKLSNNKLQKGDKNLAVNQKKLTFENQPIPKLEIILCNLKSILCKNKLNVYSKDNLISYKNNKNLQAIIEMLMLDVMCIISDSKKYKNLSNLLSLDNDCPLLIGKNLRNHLAHENTLLDIMEFDCSLAIIINAMKITSENITEYCKPTSKLFQDIPFNLKAKHDQELSIINMKTNLFNAIANGDIEKFELFIKKGADVKARDLDMKSTLHFAAEGGNLDIIKFLLKENLNINDKDIDGQSPLHIASAFGYKNVVRFFVEELRANVDGDNLCRTPLHLAAKNGHTKVINFLLKHKFKIERNSFGFSPLFDAVVHSQKVAVQVFLERSHVDTCVSWGGFTSLHLAAETGCLEIVNLLLKKGADVNAKTDQLNTALHLSSFNGYTDIIKALIMNGAEINVHNVNGGTALHNAVENGHENIVGILLEYGAKVNAINGYNFSPINFAAYYGYLGIVKTLISFKAEINNITDGGATPLLLAAKSGHLEIVQFLCYKKASLHSKDIIGYTALHLSCKNGHTDIVKYLVHKGAKIEEKNVYNQIPLHLAAEKGHIEIVKFLILEGNDPNFKDDSGCTALHLSSKNEHLDVIKLLIRNGAIINIWNNMHVSPLFLAILNGNFEIIELLIAEGADINLTNYLGCKALHFSILYSKKEVLAYLIKNGANVNDPYDGLTPLQLAVQNNDFEMVEVLIKNGAEIDAESDSKPTSLCLAVRNNNKEIVKILLKYGADINAKKSLPLSTAIVFGLNSIAEILLDNEKIDIHYCGIDGNSLLHIAAKQGNYFLVEAFLSRGADANAITLTDGTSPLHYAADAGYVEIVKILLKNKAKINAFTNVGLTPIHLAAVKGHTSVVKLLLENGANAKVTDNKNRNSFEMAVAHGDVEVVKLLLQEKNININDKANDGFSLLHIAAQEGNLNIVKHLIDRGADVNSQNDAGSKPIHIAAREGHKDIVELFLNCKSLNNYLGAFDQSLVHYATMGSQPEILKLLIDLKFDVNASDRNDLKPVHIAVSSNDKNILLILLQHGAYYDAFYNGLTPLQLALYHNHGNCVQLLILIKELFDAVKHNNFSEVENCIRKEVILNVKNSENIAPLHYACWKGYEDIVNLLLENKADPNVIGKGGSTPLHYAAKFNHFTIVKQLLLNGGIYNAECNNHRNPLDFTSNNDIKKLLLLLEECFRKVKNGDIKIIAKIQKITDIQIIRCIMNARDQRHQTLIITGIHSDFPKIKHLKNFCQDGMSFYTEKVEDLCSKEKYIEALPLLEKVLGKRKELFGEENPKTLDIQQSLGEVLYKLTHYQKALQTFEFVFLKRKQLLGANHSDTLKTREIIGLVLHRLGKNEEAISIFREILPKLQEVLGSNHSAVLETQNDMALALNAVGQHEEALALHYKVLEGHKKFLPPNHPFILVAKNNIALVLMSQKKN</sequence>
<evidence type="ECO:0000256" key="7">
    <source>
        <dbReference type="ARBA" id="ARBA00022699"/>
    </source>
</evidence>
<dbReference type="Pfam" id="PF12796">
    <property type="entry name" value="Ank_2"/>
    <property type="match status" value="10"/>
</dbReference>
<feature type="repeat" description="ANK" evidence="12">
    <location>
        <begin position="1022"/>
        <end position="1054"/>
    </location>
</feature>
<dbReference type="Gene3D" id="1.25.40.20">
    <property type="entry name" value="Ankyrin repeat-containing domain"/>
    <property type="match status" value="9"/>
</dbReference>
<dbReference type="SUPFAM" id="SSF48403">
    <property type="entry name" value="Ankyrin repeat"/>
    <property type="match status" value="3"/>
</dbReference>
<evidence type="ECO:0008006" key="15">
    <source>
        <dbReference type="Google" id="ProtNLM"/>
    </source>
</evidence>
<evidence type="ECO:0000256" key="12">
    <source>
        <dbReference type="PROSITE-ProRule" id="PRU00023"/>
    </source>
</evidence>
<dbReference type="InterPro" id="IPR011990">
    <property type="entry name" value="TPR-like_helical_dom_sf"/>
</dbReference>
<dbReference type="SMART" id="SM00248">
    <property type="entry name" value="ANK"/>
    <property type="match status" value="31"/>
</dbReference>
<accession>A0A8X6FEG7</accession>
<dbReference type="InterPro" id="IPR036770">
    <property type="entry name" value="Ankyrin_rpt-contain_sf"/>
</dbReference>
<feature type="repeat" description="ANK" evidence="12">
    <location>
        <begin position="1088"/>
        <end position="1120"/>
    </location>
</feature>
<dbReference type="SUPFAM" id="SSF48452">
    <property type="entry name" value="TPR-like"/>
    <property type="match status" value="2"/>
</dbReference>
<dbReference type="GO" id="GO:0044231">
    <property type="term" value="C:host cell presynaptic membrane"/>
    <property type="evidence" value="ECO:0007669"/>
    <property type="project" value="UniProtKB-KW"/>
</dbReference>
<name>A0A8X6FEG7_TRICU</name>
<comment type="subcellular location">
    <subcellularLocation>
        <location evidence="2">Secreted</location>
    </subcellularLocation>
    <subcellularLocation>
        <location evidence="1">Target cell membrane</location>
    </subcellularLocation>
</comment>
<evidence type="ECO:0000256" key="5">
    <source>
        <dbReference type="ARBA" id="ARBA00022537"/>
    </source>
</evidence>
<keyword evidence="14" id="KW-1185">Reference proteome</keyword>
<feature type="repeat" description="ANK" evidence="12">
    <location>
        <begin position="1253"/>
        <end position="1285"/>
    </location>
</feature>
<feature type="repeat" description="ANK" evidence="12">
    <location>
        <begin position="1286"/>
        <end position="1318"/>
    </location>
</feature>
<keyword evidence="5" id="KW-1052">Target cell membrane</keyword>
<feature type="repeat" description="ANK" evidence="12">
    <location>
        <begin position="1154"/>
        <end position="1186"/>
    </location>
</feature>
<evidence type="ECO:0000256" key="10">
    <source>
        <dbReference type="ARBA" id="ARBA00023043"/>
    </source>
</evidence>
<feature type="repeat" description="ANK" evidence="12">
    <location>
        <begin position="1055"/>
        <end position="1087"/>
    </location>
</feature>
<reference evidence="13" key="1">
    <citation type="submission" date="2020-07" db="EMBL/GenBank/DDBJ databases">
        <title>Multicomponent nature underlies the extraordinary mechanical properties of spider dragline silk.</title>
        <authorList>
            <person name="Kono N."/>
            <person name="Nakamura H."/>
            <person name="Mori M."/>
            <person name="Yoshida Y."/>
            <person name="Ohtoshi R."/>
            <person name="Malay A.D."/>
            <person name="Moran D.A.P."/>
            <person name="Tomita M."/>
            <person name="Numata K."/>
            <person name="Arakawa K."/>
        </authorList>
    </citation>
    <scope>NUCLEOTIDE SEQUENCE</scope>
</reference>
<dbReference type="Proteomes" id="UP000887116">
    <property type="component" value="Unassembled WGS sequence"/>
</dbReference>
<feature type="repeat" description="ANK" evidence="12">
    <location>
        <begin position="1681"/>
        <end position="1713"/>
    </location>
</feature>
<feature type="repeat" description="ANK" evidence="12">
    <location>
        <begin position="1351"/>
        <end position="1383"/>
    </location>
</feature>
<dbReference type="PANTHER" id="PTHR24123:SF33">
    <property type="entry name" value="PROTEIN HOS4"/>
    <property type="match status" value="1"/>
</dbReference>
<keyword evidence="9" id="KW-0638">Presynaptic neurotoxin</keyword>
<feature type="repeat" description="ANK" evidence="12">
    <location>
        <begin position="858"/>
        <end position="890"/>
    </location>
</feature>
<organism evidence="13 14">
    <name type="scientific">Trichonephila clavata</name>
    <name type="common">Joro spider</name>
    <name type="synonym">Nephila clavata</name>
    <dbReference type="NCBI Taxonomy" id="2740835"/>
    <lineage>
        <taxon>Eukaryota</taxon>
        <taxon>Metazoa</taxon>
        <taxon>Ecdysozoa</taxon>
        <taxon>Arthropoda</taxon>
        <taxon>Chelicerata</taxon>
        <taxon>Arachnida</taxon>
        <taxon>Araneae</taxon>
        <taxon>Araneomorphae</taxon>
        <taxon>Entelegynae</taxon>
        <taxon>Araneoidea</taxon>
        <taxon>Nephilidae</taxon>
        <taxon>Trichonephila</taxon>
    </lineage>
</organism>
<keyword evidence="8" id="KW-0677">Repeat</keyword>
<dbReference type="GO" id="GO:0044218">
    <property type="term" value="C:other organism cell membrane"/>
    <property type="evidence" value="ECO:0007669"/>
    <property type="project" value="UniProtKB-KW"/>
</dbReference>
<feature type="repeat" description="ANK" evidence="12">
    <location>
        <begin position="1448"/>
        <end position="1480"/>
    </location>
</feature>
<feature type="repeat" description="ANK" evidence="12">
    <location>
        <begin position="1800"/>
        <end position="1832"/>
    </location>
</feature>
<proteinExistence type="predicted"/>
<keyword evidence="10 12" id="KW-0040">ANK repeat</keyword>
<keyword evidence="4" id="KW-0964">Secreted</keyword>
<keyword evidence="11" id="KW-1053">Target membrane</keyword>
<feature type="repeat" description="ANK" evidence="12">
    <location>
        <begin position="1121"/>
        <end position="1153"/>
    </location>
</feature>
<dbReference type="PROSITE" id="PS50297">
    <property type="entry name" value="ANK_REP_REGION"/>
    <property type="match status" value="21"/>
</dbReference>
<feature type="repeat" description="ANK" evidence="12">
    <location>
        <begin position="924"/>
        <end position="946"/>
    </location>
</feature>
<dbReference type="Pfam" id="PF13637">
    <property type="entry name" value="Ank_4"/>
    <property type="match status" value="1"/>
</dbReference>
<evidence type="ECO:0000256" key="11">
    <source>
        <dbReference type="ARBA" id="ARBA00023298"/>
    </source>
</evidence>
<feature type="repeat" description="ANK" evidence="12">
    <location>
        <begin position="891"/>
        <end position="923"/>
    </location>
</feature>
<feature type="repeat" description="ANK" evidence="12">
    <location>
        <begin position="1187"/>
        <end position="1219"/>
    </location>
</feature>
<dbReference type="GO" id="GO:0090729">
    <property type="term" value="F:toxin activity"/>
    <property type="evidence" value="ECO:0007669"/>
    <property type="project" value="UniProtKB-KW"/>
</dbReference>
<protein>
    <recommendedName>
        <fullName evidence="15">Ankyrin repeat protein</fullName>
    </recommendedName>
</protein>
<evidence type="ECO:0000256" key="2">
    <source>
        <dbReference type="ARBA" id="ARBA00004613"/>
    </source>
</evidence>
<comment type="caution">
    <text evidence="13">The sequence shown here is derived from an EMBL/GenBank/DDBJ whole genome shotgun (WGS) entry which is preliminary data.</text>
</comment>
<evidence type="ECO:0000256" key="8">
    <source>
        <dbReference type="ARBA" id="ARBA00022737"/>
    </source>
</evidence>
<dbReference type="EMBL" id="BMAO01001989">
    <property type="protein sequence ID" value="GFQ77336.1"/>
    <property type="molecule type" value="Genomic_DNA"/>
</dbReference>
<dbReference type="PANTHER" id="PTHR24123">
    <property type="entry name" value="ANKYRIN REPEAT-CONTAINING"/>
    <property type="match status" value="1"/>
</dbReference>
<dbReference type="Pfam" id="PF13424">
    <property type="entry name" value="TPR_12"/>
    <property type="match status" value="2"/>
</dbReference>